<dbReference type="SMART" id="SM01134">
    <property type="entry name" value="DeoRC"/>
    <property type="match status" value="1"/>
</dbReference>
<dbReference type="InterPro" id="IPR001034">
    <property type="entry name" value="DeoR_HTH"/>
</dbReference>
<protein>
    <submittedName>
        <fullName evidence="5">Transcription regulator</fullName>
    </submittedName>
</protein>
<dbReference type="SMART" id="SM00420">
    <property type="entry name" value="HTH_DEOR"/>
    <property type="match status" value="1"/>
</dbReference>
<feature type="domain" description="HTH deoR-type" evidence="4">
    <location>
        <begin position="16"/>
        <end position="71"/>
    </location>
</feature>
<dbReference type="SUPFAM" id="SSF46785">
    <property type="entry name" value="Winged helix' DNA-binding domain"/>
    <property type="match status" value="1"/>
</dbReference>
<dbReference type="AlphaFoldDB" id="F6IXL2"/>
<dbReference type="InterPro" id="IPR014036">
    <property type="entry name" value="DeoR-like_C"/>
</dbReference>
<proteinExistence type="predicted"/>
<dbReference type="GO" id="GO:0003677">
    <property type="term" value="F:DNA binding"/>
    <property type="evidence" value="ECO:0007669"/>
    <property type="project" value="UniProtKB-KW"/>
</dbReference>
<name>F6IXL2_LACPE</name>
<dbReference type="InterPro" id="IPR036390">
    <property type="entry name" value="WH_DNA-bd_sf"/>
</dbReference>
<sequence>MKKFRIVQLEGNMVSRDDRVLHILKILNKHPRISVKRLIELTGESVSTMRRDLIVLEQSGKVKRTFGMVSLLEDTNIEFASPFRYRTHVEEKKVICRLLAKHVIKDNQAMFIDPSTTTAYLPNYLTERQNIKVITDNLQFAVAANQMTNLTLFLTGGSLRPNSNSLLGSHTIQDIGMFRPQLAIVSCSTLDNTGAYIADMEQADVKIAMMRSARESILVADHTKFQSDNSDYIQLAKFPAWSTIVTDVAPADHFLNEMKRLGVKVIYPKAK</sequence>
<gene>
    <name evidence="5" type="ORF">LPE_02443</name>
</gene>
<dbReference type="InterPro" id="IPR037171">
    <property type="entry name" value="NagB/RpiA_transferase-like"/>
</dbReference>
<dbReference type="Pfam" id="PF08220">
    <property type="entry name" value="HTH_DeoR"/>
    <property type="match status" value="1"/>
</dbReference>
<evidence type="ECO:0000256" key="3">
    <source>
        <dbReference type="ARBA" id="ARBA00023163"/>
    </source>
</evidence>
<dbReference type="PANTHER" id="PTHR30363">
    <property type="entry name" value="HTH-TYPE TRANSCRIPTIONAL REGULATOR SRLR-RELATED"/>
    <property type="match status" value="1"/>
</dbReference>
<reference evidence="5" key="1">
    <citation type="journal article" date="2011" name="J. Bacteriol.">
        <title>Annotated genome sequence of Lactobacillus pentosus MP-10, which has probiotic potential, from naturally fermented Alorena green table olives.</title>
        <authorList>
            <person name="Abriouel H."/>
            <person name="Benomar N."/>
            <person name="Perez Pulido R."/>
            <person name="Canamero M.M."/>
            <person name="Galvez A."/>
        </authorList>
    </citation>
    <scope>NUCLEOTIDE SEQUENCE</scope>
    <source>
        <strain evidence="5">MP-10</strain>
    </source>
</reference>
<dbReference type="SUPFAM" id="SSF100950">
    <property type="entry name" value="NagB/RpiA/CoA transferase-like"/>
    <property type="match status" value="1"/>
</dbReference>
<evidence type="ECO:0000313" key="5">
    <source>
        <dbReference type="EMBL" id="CCB83392.1"/>
    </source>
</evidence>
<dbReference type="EMBL" id="FR871824">
    <property type="protein sequence ID" value="CCB83392.1"/>
    <property type="molecule type" value="Genomic_DNA"/>
</dbReference>
<dbReference type="GO" id="GO:0003700">
    <property type="term" value="F:DNA-binding transcription factor activity"/>
    <property type="evidence" value="ECO:0007669"/>
    <property type="project" value="InterPro"/>
</dbReference>
<dbReference type="InterPro" id="IPR050313">
    <property type="entry name" value="Carb_Metab_HTH_regulators"/>
</dbReference>
<evidence type="ECO:0000259" key="4">
    <source>
        <dbReference type="PROSITE" id="PS51000"/>
    </source>
</evidence>
<dbReference type="PROSITE" id="PS00894">
    <property type="entry name" value="HTH_DEOR_1"/>
    <property type="match status" value="1"/>
</dbReference>
<dbReference type="InterPro" id="IPR018356">
    <property type="entry name" value="Tscrpt_reg_HTH_DeoR_CS"/>
</dbReference>
<organism evidence="5">
    <name type="scientific">Lactiplantibacillus pentosus MP-10</name>
    <dbReference type="NCBI Taxonomy" id="1028490"/>
    <lineage>
        <taxon>Bacteria</taxon>
        <taxon>Bacillati</taxon>
        <taxon>Bacillota</taxon>
        <taxon>Bacilli</taxon>
        <taxon>Lactobacillales</taxon>
        <taxon>Lactobacillaceae</taxon>
        <taxon>Lactiplantibacillus</taxon>
    </lineage>
</organism>
<keyword evidence="3" id="KW-0804">Transcription</keyword>
<dbReference type="Pfam" id="PF00455">
    <property type="entry name" value="DeoRC"/>
    <property type="match status" value="1"/>
</dbReference>
<keyword evidence="2" id="KW-0238">DNA-binding</keyword>
<evidence type="ECO:0000256" key="2">
    <source>
        <dbReference type="ARBA" id="ARBA00023125"/>
    </source>
</evidence>
<dbReference type="PANTHER" id="PTHR30363:SF44">
    <property type="entry name" value="AGA OPERON TRANSCRIPTIONAL REPRESSOR-RELATED"/>
    <property type="match status" value="1"/>
</dbReference>
<accession>F6IXL2</accession>
<dbReference type="PROSITE" id="PS51000">
    <property type="entry name" value="HTH_DEOR_2"/>
    <property type="match status" value="1"/>
</dbReference>
<evidence type="ECO:0000256" key="1">
    <source>
        <dbReference type="ARBA" id="ARBA00023015"/>
    </source>
</evidence>
<keyword evidence="1" id="KW-0805">Transcription regulation</keyword>